<comment type="similarity">
    <text evidence="2">Belongs to the NPC2 family.</text>
</comment>
<comment type="subunit">
    <text evidence="3">Monomer.</text>
</comment>
<dbReference type="PANTHER" id="PTHR11306">
    <property type="entry name" value="NIEMANN PICK TYPE C2 PROTEIN NPC2-RELATED"/>
    <property type="match status" value="1"/>
</dbReference>
<gene>
    <name evidence="10" type="ORF">EVJ58_g9846</name>
</gene>
<keyword evidence="5" id="KW-0813">Transport</keyword>
<dbReference type="FunFam" id="2.70.220.10:FF:000004">
    <property type="entry name" value="Related to phosphatidylglycerol/phosphatidylinositol transfer protein"/>
    <property type="match status" value="1"/>
</dbReference>
<dbReference type="Gene3D" id="2.70.220.10">
    <property type="entry name" value="Ganglioside GM2 activator"/>
    <property type="match status" value="1"/>
</dbReference>
<feature type="domain" description="MD-2-related lipid-recognition" evidence="9">
    <location>
        <begin position="37"/>
        <end position="159"/>
    </location>
</feature>
<proteinExistence type="inferred from homology"/>
<evidence type="ECO:0000256" key="8">
    <source>
        <dbReference type="SAM" id="SignalP"/>
    </source>
</evidence>
<dbReference type="InterPro" id="IPR036846">
    <property type="entry name" value="GM2-AP_sf"/>
</dbReference>
<dbReference type="CDD" id="cd00917">
    <property type="entry name" value="PG-PI_TP"/>
    <property type="match status" value="1"/>
</dbReference>
<dbReference type="Pfam" id="PF02221">
    <property type="entry name" value="E1_DerP2_DerF2"/>
    <property type="match status" value="1"/>
</dbReference>
<dbReference type="InterPro" id="IPR003172">
    <property type="entry name" value="ML_dom"/>
</dbReference>
<evidence type="ECO:0000256" key="6">
    <source>
        <dbReference type="ARBA" id="ARBA00022729"/>
    </source>
</evidence>
<dbReference type="InterPro" id="IPR039670">
    <property type="entry name" value="NPC2-like"/>
</dbReference>
<evidence type="ECO:0000256" key="4">
    <source>
        <dbReference type="ARBA" id="ARBA00016056"/>
    </source>
</evidence>
<evidence type="ECO:0000313" key="10">
    <source>
        <dbReference type="EMBL" id="TFY52737.1"/>
    </source>
</evidence>
<name>A0A4Y9XTM7_9APHY</name>
<evidence type="ECO:0000256" key="7">
    <source>
        <dbReference type="ARBA" id="ARBA00023055"/>
    </source>
</evidence>
<dbReference type="Proteomes" id="UP000298390">
    <property type="component" value="Unassembled WGS sequence"/>
</dbReference>
<dbReference type="SUPFAM" id="SSF81296">
    <property type="entry name" value="E set domains"/>
    <property type="match status" value="1"/>
</dbReference>
<dbReference type="EMBL" id="SEKV01000927">
    <property type="protein sequence ID" value="TFY52737.1"/>
    <property type="molecule type" value="Genomic_DNA"/>
</dbReference>
<dbReference type="SMART" id="SM00737">
    <property type="entry name" value="ML"/>
    <property type="match status" value="1"/>
</dbReference>
<feature type="chain" id="PRO_5021409194" description="Phosphatidylglycerol/phosphatidylinositol transfer protein" evidence="8">
    <location>
        <begin position="21"/>
        <end position="172"/>
    </location>
</feature>
<evidence type="ECO:0000256" key="1">
    <source>
        <dbReference type="ARBA" id="ARBA00002053"/>
    </source>
</evidence>
<comment type="caution">
    <text evidence="10">The sequence shown here is derived from an EMBL/GenBank/DDBJ whole genome shotgun (WGS) entry which is preliminary data.</text>
</comment>
<dbReference type="GO" id="GO:0032934">
    <property type="term" value="F:sterol binding"/>
    <property type="evidence" value="ECO:0007669"/>
    <property type="project" value="InterPro"/>
</dbReference>
<evidence type="ECO:0000259" key="9">
    <source>
        <dbReference type="SMART" id="SM00737"/>
    </source>
</evidence>
<reference evidence="10 11" key="1">
    <citation type="submission" date="2019-01" db="EMBL/GenBank/DDBJ databases">
        <title>Genome sequencing of the rare red list fungi Fomitopsis rosea.</title>
        <authorList>
            <person name="Buettner E."/>
            <person name="Kellner H."/>
        </authorList>
    </citation>
    <scope>NUCLEOTIDE SEQUENCE [LARGE SCALE GENOMIC DNA]</scope>
    <source>
        <strain evidence="10 11">DSM 105464</strain>
    </source>
</reference>
<dbReference type="InterPro" id="IPR014756">
    <property type="entry name" value="Ig_E-set"/>
</dbReference>
<keyword evidence="6 8" id="KW-0732">Signal</keyword>
<dbReference type="PANTHER" id="PTHR11306:SF0">
    <property type="entry name" value="PHOSPHATIDYLGLYCEROL_PHOSPHATIDYLINOSITOL TRANSFER PROTEIN"/>
    <property type="match status" value="1"/>
</dbReference>
<evidence type="ECO:0000313" key="11">
    <source>
        <dbReference type="Proteomes" id="UP000298390"/>
    </source>
</evidence>
<feature type="signal peptide" evidence="8">
    <location>
        <begin position="1"/>
        <end position="20"/>
    </location>
</feature>
<organism evidence="10 11">
    <name type="scientific">Rhodofomes roseus</name>
    <dbReference type="NCBI Taxonomy" id="34475"/>
    <lineage>
        <taxon>Eukaryota</taxon>
        <taxon>Fungi</taxon>
        <taxon>Dikarya</taxon>
        <taxon>Basidiomycota</taxon>
        <taxon>Agaricomycotina</taxon>
        <taxon>Agaricomycetes</taxon>
        <taxon>Polyporales</taxon>
        <taxon>Rhodofomes</taxon>
    </lineage>
</organism>
<dbReference type="InterPro" id="IPR033917">
    <property type="entry name" value="ML_PG-PI_TP"/>
</dbReference>
<protein>
    <recommendedName>
        <fullName evidence="4">Phosphatidylglycerol/phosphatidylinositol transfer protein</fullName>
    </recommendedName>
</protein>
<dbReference type="STRING" id="34475.A0A4Y9XTM7"/>
<dbReference type="AlphaFoldDB" id="A0A4Y9XTM7"/>
<sequence length="172" mass="18613">MARLGFFVLVLSAIASLSGAVPTEEQVALAAPGDWSWKDCGGPSHLIRIDDIAITPDPPQKGQEMSVTVKGTAKDQIEDGAYVDVVVKVGAIKILQKEFDVCEEARNANASIQCPVQEGKHEVTQTVDLPKEIPPAPFKVSIRGYTVDDEDLACVDIEIDFRPKRGLLGLSW</sequence>
<accession>A0A4Y9XTM7</accession>
<evidence type="ECO:0000256" key="2">
    <source>
        <dbReference type="ARBA" id="ARBA00006370"/>
    </source>
</evidence>
<keyword evidence="7" id="KW-0445">Lipid transport</keyword>
<dbReference type="GO" id="GO:0032366">
    <property type="term" value="P:intracellular sterol transport"/>
    <property type="evidence" value="ECO:0007669"/>
    <property type="project" value="InterPro"/>
</dbReference>
<evidence type="ECO:0000256" key="5">
    <source>
        <dbReference type="ARBA" id="ARBA00022448"/>
    </source>
</evidence>
<comment type="function">
    <text evidence="1">Catalyzes the intermembrane transfer of phosphatidylglycerol and phosphatidylinositol.</text>
</comment>
<evidence type="ECO:0000256" key="3">
    <source>
        <dbReference type="ARBA" id="ARBA00011245"/>
    </source>
</evidence>